<dbReference type="Gene3D" id="3.40.470.10">
    <property type="entry name" value="Uracil-DNA glycosylase-like domain"/>
    <property type="match status" value="1"/>
</dbReference>
<name>A0A6L8MFQ5_9BURK</name>
<dbReference type="AlphaFoldDB" id="A0A6L8MFQ5"/>
<dbReference type="SMART" id="SM00987">
    <property type="entry name" value="UreE_C"/>
    <property type="match status" value="1"/>
</dbReference>
<dbReference type="Pfam" id="PF03167">
    <property type="entry name" value="UDG"/>
    <property type="match status" value="1"/>
</dbReference>
<dbReference type="RefSeq" id="WP_161018907.1">
    <property type="nucleotide sequence ID" value="NZ_WWCP01000005.1"/>
</dbReference>
<dbReference type="InterPro" id="IPR005122">
    <property type="entry name" value="Uracil-DNA_glycosylase-like"/>
</dbReference>
<accession>A0A6L8MFQ5</accession>
<keyword evidence="2" id="KW-0378">Hydrolase</keyword>
<dbReference type="Proteomes" id="UP000474565">
    <property type="component" value="Unassembled WGS sequence"/>
</dbReference>
<gene>
    <name evidence="2" type="ORF">GTP44_07425</name>
</gene>
<protein>
    <submittedName>
        <fullName evidence="2">DNA-deoxyinosine glycosylase</fullName>
        <ecNumber evidence="2">3.2.2.15</ecNumber>
    </submittedName>
</protein>
<organism evidence="2 3">
    <name type="scientific">Duganella lactea</name>
    <dbReference type="NCBI Taxonomy" id="2692173"/>
    <lineage>
        <taxon>Bacteria</taxon>
        <taxon>Pseudomonadati</taxon>
        <taxon>Pseudomonadota</taxon>
        <taxon>Betaproteobacteria</taxon>
        <taxon>Burkholderiales</taxon>
        <taxon>Oxalobacteraceae</taxon>
        <taxon>Telluria group</taxon>
        <taxon>Duganella</taxon>
    </lineage>
</organism>
<sequence length="170" mass="19017">MNSKQCFPPVVNENTTLLILGSLPGDRSLAQGEYYANKQNSFWYLISQLLRTDLVHLNYDDRLATLLHKGVGLWDVVADAIRDGSLDSRIKQHRSNDLLGLIATLPKLKVVAFNGKTAARLGQKQLAFAPEAMRTIELPSSSPAYTLAVHKKVDRWQELQPFLSTEITVE</sequence>
<dbReference type="EMBL" id="WWCP01000005">
    <property type="protein sequence ID" value="MYM81787.1"/>
    <property type="molecule type" value="Genomic_DNA"/>
</dbReference>
<keyword evidence="2" id="KW-0326">Glycosidase</keyword>
<evidence type="ECO:0000313" key="2">
    <source>
        <dbReference type="EMBL" id="MYM81787.1"/>
    </source>
</evidence>
<evidence type="ECO:0000313" key="3">
    <source>
        <dbReference type="Proteomes" id="UP000474565"/>
    </source>
</evidence>
<dbReference type="NCBIfam" id="TIGR04274">
    <property type="entry name" value="hypoxanDNAglyco"/>
    <property type="match status" value="1"/>
</dbReference>
<comment type="caution">
    <text evidence="2">The sequence shown here is derived from an EMBL/GenBank/DDBJ whole genome shotgun (WGS) entry which is preliminary data.</text>
</comment>
<proteinExistence type="predicted"/>
<dbReference type="SMART" id="SM00986">
    <property type="entry name" value="UDG"/>
    <property type="match status" value="1"/>
</dbReference>
<evidence type="ECO:0000259" key="1">
    <source>
        <dbReference type="SMART" id="SM00986"/>
    </source>
</evidence>
<reference evidence="2 3" key="1">
    <citation type="submission" date="2019-12" db="EMBL/GenBank/DDBJ databases">
        <title>Novel species isolated from a subtropical stream in China.</title>
        <authorList>
            <person name="Lu H."/>
        </authorList>
    </citation>
    <scope>NUCLEOTIDE SEQUENCE [LARGE SCALE GENOMIC DNA]</scope>
    <source>
        <strain evidence="2 3">FT50W</strain>
    </source>
</reference>
<dbReference type="GO" id="GO:0033958">
    <property type="term" value="F:DNA-deoxyinosine glycosylase activity"/>
    <property type="evidence" value="ECO:0007669"/>
    <property type="project" value="UniProtKB-EC"/>
</dbReference>
<dbReference type="InterPro" id="IPR036895">
    <property type="entry name" value="Uracil-DNA_glycosylase-like_sf"/>
</dbReference>
<dbReference type="SUPFAM" id="SSF52141">
    <property type="entry name" value="Uracil-DNA glycosylase-like"/>
    <property type="match status" value="1"/>
</dbReference>
<dbReference type="EC" id="3.2.2.15" evidence="2"/>
<dbReference type="CDD" id="cd10032">
    <property type="entry name" value="UDG-F6_HDG"/>
    <property type="match status" value="1"/>
</dbReference>
<feature type="domain" description="Uracil-DNA glycosylase-like" evidence="1">
    <location>
        <begin position="8"/>
        <end position="160"/>
    </location>
</feature>
<dbReference type="InterPro" id="IPR026353">
    <property type="entry name" value="Hypoxan-DNA_Glyclase"/>
</dbReference>